<dbReference type="InterPro" id="IPR000160">
    <property type="entry name" value="GGDEF_dom"/>
</dbReference>
<dbReference type="Proteomes" id="UP001580346">
    <property type="component" value="Unassembled WGS sequence"/>
</dbReference>
<keyword evidence="4" id="KW-1185">Reference proteome</keyword>
<dbReference type="SUPFAM" id="SSF55073">
    <property type="entry name" value="Nucleotide cyclase"/>
    <property type="match status" value="1"/>
</dbReference>
<organism evidence="3 4">
    <name type="scientific">Paenibacillus enshidis</name>
    <dbReference type="NCBI Taxonomy" id="1458439"/>
    <lineage>
        <taxon>Bacteria</taxon>
        <taxon>Bacillati</taxon>
        <taxon>Bacillota</taxon>
        <taxon>Bacilli</taxon>
        <taxon>Bacillales</taxon>
        <taxon>Paenibacillaceae</taxon>
        <taxon>Paenibacillus</taxon>
    </lineage>
</organism>
<evidence type="ECO:0000256" key="1">
    <source>
        <dbReference type="SAM" id="Phobius"/>
    </source>
</evidence>
<protein>
    <submittedName>
        <fullName evidence="3">GGDEF domain-containing protein</fullName>
    </submittedName>
</protein>
<feature type="transmembrane region" description="Helical" evidence="1">
    <location>
        <begin position="98"/>
        <end position="118"/>
    </location>
</feature>
<keyword evidence="1" id="KW-1133">Transmembrane helix</keyword>
<keyword evidence="1" id="KW-0472">Membrane</keyword>
<comment type="caution">
    <text evidence="3">The sequence shown here is derived from an EMBL/GenBank/DDBJ whole genome shotgun (WGS) entry which is preliminary data.</text>
</comment>
<dbReference type="Gene3D" id="3.30.70.270">
    <property type="match status" value="1"/>
</dbReference>
<name>A0ABV5AZZ4_9BACL</name>
<feature type="domain" description="GGDEF" evidence="2">
    <location>
        <begin position="138"/>
        <end position="275"/>
    </location>
</feature>
<evidence type="ECO:0000259" key="2">
    <source>
        <dbReference type="Pfam" id="PF00990"/>
    </source>
</evidence>
<reference evidence="3 4" key="1">
    <citation type="submission" date="2024-09" db="EMBL/GenBank/DDBJ databases">
        <title>Paenibacillus zeirhizospherea sp. nov., isolated from surface of the maize (Zea mays) roots in a horticulture field, Hungary.</title>
        <authorList>
            <person name="Marton D."/>
            <person name="Farkas M."/>
            <person name="Bedics A."/>
            <person name="Toth E."/>
            <person name="Tancsics A."/>
            <person name="Boka K."/>
            <person name="Maroti G."/>
            <person name="Kriszt B."/>
            <person name="Cserhati M."/>
        </authorList>
    </citation>
    <scope>NUCLEOTIDE SEQUENCE [LARGE SCALE GENOMIC DNA]</scope>
    <source>
        <strain evidence="3 4">KCTC 33519</strain>
    </source>
</reference>
<dbReference type="RefSeq" id="WP_375358073.1">
    <property type="nucleotide sequence ID" value="NZ_JBHHMI010000040.1"/>
</dbReference>
<proteinExistence type="predicted"/>
<feature type="transmembrane region" description="Helical" evidence="1">
    <location>
        <begin position="53"/>
        <end position="86"/>
    </location>
</feature>
<feature type="transmembrane region" description="Helical" evidence="1">
    <location>
        <begin position="20"/>
        <end position="41"/>
    </location>
</feature>
<dbReference type="InterPro" id="IPR029787">
    <property type="entry name" value="Nucleotide_cyclase"/>
</dbReference>
<dbReference type="InterPro" id="IPR043128">
    <property type="entry name" value="Rev_trsase/Diguanyl_cyclase"/>
</dbReference>
<sequence>MTTERMTQLGRRIPLKGVVWGYILLIAIALLQEQFVFLDIYLTQSYTIQDLLFNAAVLVALVAGLLLPVGVSVVGIFVFLVCYLVWLATFAPPEVLAISSFLLIPANVLAATLIKTYLIRSSRFLERMDDMERKNPQVDPHTALGNKDAFADAIVKQSNLARRHPSRYGFCVAMFKIEFLPLVQESLGSQGYAAFLLNLSDTIQKQLRYEDYKFFIDNGRFVIICPMTPAEFLESLTDRIKKAMMDVPFTDLKGRPLKLVIRSGALVFHPDQFSKYENTDGVVAALERNTETDLIGEYI</sequence>
<dbReference type="Pfam" id="PF00990">
    <property type="entry name" value="GGDEF"/>
    <property type="match status" value="1"/>
</dbReference>
<evidence type="ECO:0000313" key="3">
    <source>
        <dbReference type="EMBL" id="MFB5269789.1"/>
    </source>
</evidence>
<evidence type="ECO:0000313" key="4">
    <source>
        <dbReference type="Proteomes" id="UP001580346"/>
    </source>
</evidence>
<accession>A0ABV5AZZ4</accession>
<gene>
    <name evidence="3" type="ORF">ACE41H_23830</name>
</gene>
<keyword evidence="1" id="KW-0812">Transmembrane</keyword>
<dbReference type="EMBL" id="JBHHMI010000040">
    <property type="protein sequence ID" value="MFB5269789.1"/>
    <property type="molecule type" value="Genomic_DNA"/>
</dbReference>